<dbReference type="Pfam" id="PF01966">
    <property type="entry name" value="HD"/>
    <property type="match status" value="1"/>
</dbReference>
<accession>A0A5D0MQ70</accession>
<evidence type="ECO:0000313" key="3">
    <source>
        <dbReference type="EMBL" id="TYB33508.1"/>
    </source>
</evidence>
<comment type="caution">
    <text evidence="3">The sequence shown here is derived from an EMBL/GenBank/DDBJ whole genome shotgun (WGS) entry which is preliminary data.</text>
</comment>
<dbReference type="CDD" id="cd00077">
    <property type="entry name" value="HDc"/>
    <property type="match status" value="1"/>
</dbReference>
<dbReference type="InterPro" id="IPR050798">
    <property type="entry name" value="YhaM_exoribonuc/phosphodiest"/>
</dbReference>
<evidence type="ECO:0000256" key="1">
    <source>
        <dbReference type="ARBA" id="ARBA00022801"/>
    </source>
</evidence>
<proteinExistence type="predicted"/>
<dbReference type="NCBIfam" id="TIGR00277">
    <property type="entry name" value="HDIG"/>
    <property type="match status" value="1"/>
</dbReference>
<dbReference type="PANTHER" id="PTHR37294:SF1">
    <property type="entry name" value="3'-5' EXORIBONUCLEASE YHAM"/>
    <property type="match status" value="1"/>
</dbReference>
<dbReference type="AlphaFoldDB" id="A0A5D0MQ70"/>
<reference evidence="3 4" key="1">
    <citation type="submission" date="2019-08" db="EMBL/GenBank/DDBJ databases">
        <title>Genomic characterization of a novel candidate phylum (ARYD3) from a high temperature, high salinity tertiary oil reservoir in north central Oklahoma, USA.</title>
        <authorList>
            <person name="Youssef N.H."/>
            <person name="Yadav A."/>
            <person name="Elshahed M.S."/>
        </authorList>
    </citation>
    <scope>NUCLEOTIDE SEQUENCE [LARGE SCALE GENOMIC DNA]</scope>
    <source>
        <strain evidence="3">ARYD1</strain>
    </source>
</reference>
<keyword evidence="1" id="KW-0378">Hydrolase</keyword>
<dbReference type="GO" id="GO:0016787">
    <property type="term" value="F:hydrolase activity"/>
    <property type="evidence" value="ECO:0007669"/>
    <property type="project" value="UniProtKB-KW"/>
</dbReference>
<dbReference type="Proteomes" id="UP000323337">
    <property type="component" value="Unassembled WGS sequence"/>
</dbReference>
<gene>
    <name evidence="3" type="ORF">FXF49_06245</name>
</gene>
<evidence type="ECO:0000259" key="2">
    <source>
        <dbReference type="PROSITE" id="PS51831"/>
    </source>
</evidence>
<dbReference type="InterPro" id="IPR003607">
    <property type="entry name" value="HD/PDEase_dom"/>
</dbReference>
<evidence type="ECO:0000313" key="4">
    <source>
        <dbReference type="Proteomes" id="UP000323337"/>
    </source>
</evidence>
<dbReference type="SMART" id="SM00471">
    <property type="entry name" value="HDc"/>
    <property type="match status" value="1"/>
</dbReference>
<dbReference type="PANTHER" id="PTHR37294">
    <property type="entry name" value="3'-5' EXORIBONUCLEASE YHAM"/>
    <property type="match status" value="1"/>
</dbReference>
<feature type="domain" description="HD" evidence="2">
    <location>
        <begin position="152"/>
        <end position="273"/>
    </location>
</feature>
<sequence>MNLNVSGEKYMIFEINHNVTKDSRPYIRVILTDKDGKRHNGIMFDSNKLDFTPEKGDVVSVEAVVQNYNGQIQLKISNMEKLGEESRLDFLPKTQFNIQDMFDELKEIMDKNVKEQPLKKLLNLFFGDSKTVKLFKNMPAAKNVHHAYVGGLLEHTLSVAKLAEKMCGYYKEYVNPDLLMVGALFHDIGKIFELNVEKGFDYTDSGKLVGHLLLGIELINNYIAQVEDFPENYKYIIDHMIASHHGLLEFGSPKKPKTTEAIILHHIDDMDAKVNTFNSIFEKEEVQEGWSSYDRLLERQLYRHS</sequence>
<dbReference type="GO" id="GO:0031125">
    <property type="term" value="P:rRNA 3'-end processing"/>
    <property type="evidence" value="ECO:0007669"/>
    <property type="project" value="TreeGrafter"/>
</dbReference>
<dbReference type="InterPro" id="IPR006675">
    <property type="entry name" value="HDIG_dom"/>
</dbReference>
<dbReference type="InterPro" id="IPR006674">
    <property type="entry name" value="HD_domain"/>
</dbReference>
<dbReference type="EMBL" id="VSIV01000140">
    <property type="protein sequence ID" value="TYB33508.1"/>
    <property type="molecule type" value="Genomic_DNA"/>
</dbReference>
<name>A0A5D0MQ70_FLESI</name>
<organism evidence="3 4">
    <name type="scientific">Flexistipes sinusarabici</name>
    <dbReference type="NCBI Taxonomy" id="2352"/>
    <lineage>
        <taxon>Bacteria</taxon>
        <taxon>Pseudomonadati</taxon>
        <taxon>Deferribacterota</taxon>
        <taxon>Deferribacteres</taxon>
        <taxon>Deferribacterales</taxon>
        <taxon>Flexistipitaceae</taxon>
        <taxon>Flexistipes</taxon>
    </lineage>
</organism>
<dbReference type="Gene3D" id="1.10.3210.10">
    <property type="entry name" value="Hypothetical protein af1432"/>
    <property type="match status" value="1"/>
</dbReference>
<protein>
    <submittedName>
        <fullName evidence="3">HD domain-containing protein</fullName>
    </submittedName>
</protein>
<dbReference type="RefSeq" id="WP_303701053.1">
    <property type="nucleotide sequence ID" value="NZ_VSIV01000140.1"/>
</dbReference>
<dbReference type="SUPFAM" id="SSF109604">
    <property type="entry name" value="HD-domain/PDEase-like"/>
    <property type="match status" value="1"/>
</dbReference>
<dbReference type="PROSITE" id="PS51831">
    <property type="entry name" value="HD"/>
    <property type="match status" value="1"/>
</dbReference>